<dbReference type="CDD" id="cd24010">
    <property type="entry name" value="ASKHA_NBD_AcK_PK"/>
    <property type="match status" value="1"/>
</dbReference>
<dbReference type="SUPFAM" id="SSF53067">
    <property type="entry name" value="Actin-like ATPase domain"/>
    <property type="match status" value="2"/>
</dbReference>
<evidence type="ECO:0000256" key="4">
    <source>
        <dbReference type="ARBA" id="ARBA00022777"/>
    </source>
</evidence>
<keyword evidence="2 6" id="KW-0808">Transferase</keyword>
<feature type="site" description="Transition state stabilizer" evidence="6">
    <location>
        <position position="177"/>
    </location>
</feature>
<dbReference type="Proteomes" id="UP001447842">
    <property type="component" value="Chromosome"/>
</dbReference>
<comment type="cofactor">
    <cofactor evidence="6">
        <name>Mg(2+)</name>
        <dbReference type="ChEBI" id="CHEBI:18420"/>
    </cofactor>
    <cofactor evidence="6">
        <name>Mn(2+)</name>
        <dbReference type="ChEBI" id="CHEBI:29035"/>
    </cofactor>
    <text evidence="6">Mg(2+). Can also accept Mn(2+).</text>
</comment>
<dbReference type="PANTHER" id="PTHR21060">
    <property type="entry name" value="ACETATE KINASE"/>
    <property type="match status" value="1"/>
</dbReference>
<feature type="binding site" evidence="6">
    <location>
        <position position="381"/>
    </location>
    <ligand>
        <name>Mg(2+)</name>
        <dbReference type="ChEBI" id="CHEBI:18420"/>
    </ligand>
</feature>
<dbReference type="PROSITE" id="PS01075">
    <property type="entry name" value="ACETATE_KINASE_1"/>
    <property type="match status" value="1"/>
</dbReference>
<feature type="binding site" evidence="6">
    <location>
        <position position="7"/>
    </location>
    <ligand>
        <name>Mg(2+)</name>
        <dbReference type="ChEBI" id="CHEBI:18420"/>
    </ligand>
</feature>
<keyword evidence="6" id="KW-0460">Magnesium</keyword>
<dbReference type="Gene3D" id="3.30.420.40">
    <property type="match status" value="2"/>
</dbReference>
<dbReference type="PANTHER" id="PTHR21060:SF15">
    <property type="entry name" value="ACETATE KINASE-RELATED"/>
    <property type="match status" value="1"/>
</dbReference>
<keyword evidence="6" id="KW-0963">Cytoplasm</keyword>
<comment type="subunit">
    <text evidence="6">Homodimer.</text>
</comment>
<comment type="pathway">
    <text evidence="6">Metabolic intermediate biosynthesis; acetyl-CoA biosynthesis; acetyl-CoA from acetate: step 1/2.</text>
</comment>
<keyword evidence="9" id="KW-1185">Reference proteome</keyword>
<evidence type="ECO:0000256" key="5">
    <source>
        <dbReference type="ARBA" id="ARBA00022840"/>
    </source>
</evidence>
<dbReference type="RefSeq" id="WP_345972788.1">
    <property type="nucleotide sequence ID" value="NZ_CP147920.1"/>
</dbReference>
<dbReference type="PIRSF" id="PIRSF000722">
    <property type="entry name" value="Acetate_prop_kin"/>
    <property type="match status" value="1"/>
</dbReference>
<keyword evidence="4 6" id="KW-0418">Kinase</keyword>
<feature type="binding site" evidence="6">
    <location>
        <position position="88"/>
    </location>
    <ligand>
        <name>substrate</name>
    </ligand>
</feature>
<organism evidence="8 9">
    <name type="scientific">Sulfurimonas diazotrophicus</name>
    <dbReference type="NCBI Taxonomy" id="3131939"/>
    <lineage>
        <taxon>Bacteria</taxon>
        <taxon>Pseudomonadati</taxon>
        <taxon>Campylobacterota</taxon>
        <taxon>Epsilonproteobacteria</taxon>
        <taxon>Campylobacterales</taxon>
        <taxon>Sulfurimonadaceae</taxon>
        <taxon>Sulfurimonas</taxon>
    </lineage>
</organism>
<feature type="binding site" evidence="6">
    <location>
        <begin position="279"/>
        <end position="281"/>
    </location>
    <ligand>
        <name>ATP</name>
        <dbReference type="ChEBI" id="CHEBI:30616"/>
    </ligand>
</feature>
<accession>A0ABZ3H9M9</accession>
<evidence type="ECO:0000256" key="1">
    <source>
        <dbReference type="ARBA" id="ARBA00008748"/>
    </source>
</evidence>
<keyword evidence="3 6" id="KW-0547">Nucleotide-binding</keyword>
<comment type="catalytic activity">
    <reaction evidence="6">
        <text>acetate + ATP = acetyl phosphate + ADP</text>
        <dbReference type="Rhea" id="RHEA:11352"/>
        <dbReference type="ChEBI" id="CHEBI:22191"/>
        <dbReference type="ChEBI" id="CHEBI:30089"/>
        <dbReference type="ChEBI" id="CHEBI:30616"/>
        <dbReference type="ChEBI" id="CHEBI:456216"/>
        <dbReference type="EC" id="2.7.2.1"/>
    </reaction>
</comment>
<evidence type="ECO:0000256" key="2">
    <source>
        <dbReference type="ARBA" id="ARBA00022679"/>
    </source>
</evidence>
<evidence type="ECO:0000313" key="8">
    <source>
        <dbReference type="EMBL" id="XAU15227.1"/>
    </source>
</evidence>
<name>A0ABZ3H9M9_9BACT</name>
<dbReference type="InterPro" id="IPR023865">
    <property type="entry name" value="Aliphatic_acid_kinase_CS"/>
</dbReference>
<dbReference type="InterPro" id="IPR043129">
    <property type="entry name" value="ATPase_NBD"/>
</dbReference>
<comment type="similarity">
    <text evidence="1 6 7">Belongs to the acetokinase family.</text>
</comment>
<gene>
    <name evidence="6" type="primary">ackA</name>
    <name evidence="8" type="ORF">WCY31_00655</name>
</gene>
<dbReference type="PROSITE" id="PS01076">
    <property type="entry name" value="ACETATE_KINASE_2"/>
    <property type="match status" value="1"/>
</dbReference>
<evidence type="ECO:0000256" key="7">
    <source>
        <dbReference type="RuleBase" id="RU003835"/>
    </source>
</evidence>
<dbReference type="GO" id="GO:0008776">
    <property type="term" value="F:acetate kinase activity"/>
    <property type="evidence" value="ECO:0007669"/>
    <property type="project" value="UniProtKB-EC"/>
</dbReference>
<dbReference type="PRINTS" id="PR00471">
    <property type="entry name" value="ACETATEKNASE"/>
</dbReference>
<feature type="binding site" evidence="6">
    <location>
        <begin position="327"/>
        <end position="331"/>
    </location>
    <ligand>
        <name>ATP</name>
        <dbReference type="ChEBI" id="CHEBI:30616"/>
    </ligand>
</feature>
<evidence type="ECO:0000256" key="6">
    <source>
        <dbReference type="HAMAP-Rule" id="MF_00020"/>
    </source>
</evidence>
<dbReference type="InterPro" id="IPR004372">
    <property type="entry name" value="Ac/propionate_kinase"/>
</dbReference>
<comment type="subcellular location">
    <subcellularLocation>
        <location evidence="6">Cytoplasm</location>
    </subcellularLocation>
</comment>
<comment type="function">
    <text evidence="6">Catalyzes the formation of acetyl phosphate from acetate and ATP. Can also catalyze the reverse reaction.</text>
</comment>
<feature type="site" description="Transition state stabilizer" evidence="6">
    <location>
        <position position="238"/>
    </location>
</feature>
<dbReference type="EC" id="2.7.2.1" evidence="6"/>
<dbReference type="Pfam" id="PF00871">
    <property type="entry name" value="Acetate_kinase"/>
    <property type="match status" value="1"/>
</dbReference>
<feature type="binding site" evidence="6">
    <location>
        <begin position="205"/>
        <end position="209"/>
    </location>
    <ligand>
        <name>ATP</name>
        <dbReference type="ChEBI" id="CHEBI:30616"/>
    </ligand>
</feature>
<proteinExistence type="inferred from homology"/>
<dbReference type="HAMAP" id="MF_00020">
    <property type="entry name" value="Acetate_kinase"/>
    <property type="match status" value="1"/>
</dbReference>
<evidence type="ECO:0000256" key="3">
    <source>
        <dbReference type="ARBA" id="ARBA00022741"/>
    </source>
</evidence>
<keyword evidence="5 6" id="KW-0067">ATP-binding</keyword>
<feature type="binding site" evidence="6">
    <location>
        <position position="14"/>
    </location>
    <ligand>
        <name>ATP</name>
        <dbReference type="ChEBI" id="CHEBI:30616"/>
    </ligand>
</feature>
<feature type="active site" description="Proton donor/acceptor" evidence="6">
    <location>
        <position position="145"/>
    </location>
</feature>
<protein>
    <recommendedName>
        <fullName evidence="6">Acetate kinase</fullName>
        <ecNumber evidence="6">2.7.2.1</ecNumber>
    </recommendedName>
    <alternativeName>
        <fullName evidence="6">Acetokinase</fullName>
    </alternativeName>
</protein>
<sequence>MKILVINAGSSSVKFKLFEMRSEQVIVSGLVENIGRGDAHAILHGCQEHVRRDLPVADHDAALATVRDLLIDNGFIDSFDTLEGIGHRVVHGGERFSGPVRIDDTVLEAIEGLSPLAPLHNPANAKGIRAMRNLAPHVPQIAVFDTAFHHTMPPAAFRYALPERFYSELSVRRYGFHGTSHAYVAAECAARMGKSLDAVNLITLHLGNGASACAIRNGRSIDTSMGFTPLEGLVMGTRSGDIDPGLLAYLSRETGMDAEELDTLLNRECGLKGIAGTNDMRDIENRMRDEEPEALLAFELFVRRIRKYIGAYAVLLDRVDAIVFTGGIGEHSSAVRHAVCKGLHILGIETDKMKNENLTDEGGAFHAEGSCSQLHVIPTDEEHSIARQCLPYLTQGR</sequence>
<dbReference type="InterPro" id="IPR000890">
    <property type="entry name" value="Aliphatic_acid_kin_short-chain"/>
</dbReference>
<keyword evidence="6" id="KW-0479">Metal-binding</keyword>
<evidence type="ECO:0000313" key="9">
    <source>
        <dbReference type="Proteomes" id="UP001447842"/>
    </source>
</evidence>
<dbReference type="NCBIfam" id="TIGR00016">
    <property type="entry name" value="ackA"/>
    <property type="match status" value="1"/>
</dbReference>
<dbReference type="EMBL" id="CP147920">
    <property type="protein sequence ID" value="XAU15227.1"/>
    <property type="molecule type" value="Genomic_DNA"/>
</dbReference>
<reference evidence="8 9" key="1">
    <citation type="submission" date="2024-03" db="EMBL/GenBank/DDBJ databases">
        <title>Sulfurimonas sp. HSL3-1.</title>
        <authorList>
            <person name="Wang S."/>
        </authorList>
    </citation>
    <scope>NUCLEOTIDE SEQUENCE [LARGE SCALE GENOMIC DNA]</scope>
    <source>
        <strain evidence="8 9">HSL3-1</strain>
    </source>
</reference>